<feature type="chain" id="PRO_5011575318" evidence="7">
    <location>
        <begin position="18"/>
        <end position="41"/>
    </location>
</feature>
<feature type="signal peptide" evidence="7">
    <location>
        <begin position="1"/>
        <end position="17"/>
    </location>
</feature>
<sequence length="41" mass="4130">MKTLTALSALALGLLLAGCNTVKGMGQDVQRAGSAIERAAK</sequence>
<gene>
    <name evidence="8" type="ORF">SAMN04489708_101176</name>
</gene>
<evidence type="ECO:0000256" key="6">
    <source>
        <dbReference type="ARBA" id="ARBA00023288"/>
    </source>
</evidence>
<dbReference type="PROSITE" id="PS51257">
    <property type="entry name" value="PROKAR_LIPOPROTEIN"/>
    <property type="match status" value="1"/>
</dbReference>
<evidence type="ECO:0000256" key="2">
    <source>
        <dbReference type="ARBA" id="ARBA00022475"/>
    </source>
</evidence>
<protein>
    <submittedName>
        <fullName evidence="8">Entericidin EcnA/B family protein</fullName>
    </submittedName>
</protein>
<keyword evidence="5" id="KW-0564">Palmitate</keyword>
<evidence type="ECO:0000256" key="5">
    <source>
        <dbReference type="ARBA" id="ARBA00023139"/>
    </source>
</evidence>
<evidence type="ECO:0000256" key="3">
    <source>
        <dbReference type="ARBA" id="ARBA00022729"/>
    </source>
</evidence>
<dbReference type="GO" id="GO:0016020">
    <property type="term" value="C:membrane"/>
    <property type="evidence" value="ECO:0007669"/>
    <property type="project" value="InterPro"/>
</dbReference>
<evidence type="ECO:0000256" key="4">
    <source>
        <dbReference type="ARBA" id="ARBA00023136"/>
    </source>
</evidence>
<dbReference type="InterPro" id="IPR012556">
    <property type="entry name" value="Entericidin"/>
</dbReference>
<evidence type="ECO:0000313" key="8">
    <source>
        <dbReference type="EMBL" id="SDO53604.1"/>
    </source>
</evidence>
<accession>A0A1H0KCF6</accession>
<name>A0A1H0KCF6_9BURK</name>
<keyword evidence="3 7" id="KW-0732">Signal</keyword>
<organism evidence="8 9">
    <name type="scientific">Paracidovorax cattleyae</name>
    <dbReference type="NCBI Taxonomy" id="80868"/>
    <lineage>
        <taxon>Bacteria</taxon>
        <taxon>Pseudomonadati</taxon>
        <taxon>Pseudomonadota</taxon>
        <taxon>Betaproteobacteria</taxon>
        <taxon>Burkholderiales</taxon>
        <taxon>Comamonadaceae</taxon>
        <taxon>Paracidovorax</taxon>
    </lineage>
</organism>
<dbReference type="EMBL" id="FNJL01000001">
    <property type="protein sequence ID" value="SDO53604.1"/>
    <property type="molecule type" value="Genomic_DNA"/>
</dbReference>
<keyword evidence="9" id="KW-1185">Reference proteome</keyword>
<keyword evidence="6" id="KW-0449">Lipoprotein</keyword>
<dbReference type="RefSeq" id="WP_092831815.1">
    <property type="nucleotide sequence ID" value="NZ_CP028290.1"/>
</dbReference>
<dbReference type="Pfam" id="PF08085">
    <property type="entry name" value="Entericidin"/>
    <property type="match status" value="1"/>
</dbReference>
<proteinExistence type="inferred from homology"/>
<dbReference type="GO" id="GO:0009636">
    <property type="term" value="P:response to toxic substance"/>
    <property type="evidence" value="ECO:0007669"/>
    <property type="project" value="InterPro"/>
</dbReference>
<evidence type="ECO:0000256" key="1">
    <source>
        <dbReference type="ARBA" id="ARBA00010296"/>
    </source>
</evidence>
<evidence type="ECO:0000256" key="7">
    <source>
        <dbReference type="SAM" id="SignalP"/>
    </source>
</evidence>
<evidence type="ECO:0000313" key="9">
    <source>
        <dbReference type="Proteomes" id="UP000199317"/>
    </source>
</evidence>
<dbReference type="AlphaFoldDB" id="A0A1H0KCF6"/>
<dbReference type="Proteomes" id="UP000199317">
    <property type="component" value="Unassembled WGS sequence"/>
</dbReference>
<keyword evidence="4" id="KW-0472">Membrane</keyword>
<reference evidence="9" key="1">
    <citation type="submission" date="2016-10" db="EMBL/GenBank/DDBJ databases">
        <authorList>
            <person name="Varghese N."/>
            <person name="Submissions S."/>
        </authorList>
    </citation>
    <scope>NUCLEOTIDE SEQUENCE [LARGE SCALE GENOMIC DNA]</scope>
    <source>
        <strain evidence="9">DSM 17101</strain>
    </source>
</reference>
<comment type="similarity">
    <text evidence="1">Belongs to the EcnA/EcnB lipoprotein family.</text>
</comment>
<keyword evidence="2" id="KW-1003">Cell membrane</keyword>